<keyword evidence="2" id="KW-1185">Reference proteome</keyword>
<reference evidence="1 2" key="1">
    <citation type="submission" date="2015-08" db="EMBL/GenBank/DDBJ databases">
        <title>The complete genome sequence of Bacillus beveridgei MLTeJB.</title>
        <authorList>
            <person name="Hanson T.E."/>
            <person name="Mesa C."/>
            <person name="Basesman S.M."/>
            <person name="Oremland R.S."/>
        </authorList>
    </citation>
    <scope>NUCLEOTIDE SEQUENCE [LARGE SCALE GENOMIC DNA]</scope>
    <source>
        <strain evidence="1 2">MLTeJB</strain>
    </source>
</reference>
<sequence>MLSDEDPRFLNLEKEHWKKTLLHAGIFALSKKRFEKLFNDLTDTAVLSEKNKTTALNQSENPETFLNHWLVRPHKGRYESFYVTLSEEQKQLLKDKAIHALSKQIHQTGAKRTLFLLLDFHHAFKEGEALWYKFTMTQTTITREEKQFMHSFIITAPEMATPLLIHTIEWHVEMRSREHYLMAAFYLDQLNGCLNHEEFQSVLSVLNHRFSKLKGFREVIRHYTR</sequence>
<dbReference type="AlphaFoldDB" id="A0A1D7QWM2"/>
<accession>A0A1D7QWM2</accession>
<dbReference type="Proteomes" id="UP000094463">
    <property type="component" value="Chromosome"/>
</dbReference>
<dbReference type="KEGG" id="bbev:BBEV_2042"/>
<evidence type="ECO:0000313" key="2">
    <source>
        <dbReference type="Proteomes" id="UP000094463"/>
    </source>
</evidence>
<organism evidence="1 2">
    <name type="scientific">Salisediminibacterium beveridgei</name>
    <dbReference type="NCBI Taxonomy" id="632773"/>
    <lineage>
        <taxon>Bacteria</taxon>
        <taxon>Bacillati</taxon>
        <taxon>Bacillota</taxon>
        <taxon>Bacilli</taxon>
        <taxon>Bacillales</taxon>
        <taxon>Bacillaceae</taxon>
        <taxon>Salisediminibacterium</taxon>
    </lineage>
</organism>
<protein>
    <submittedName>
        <fullName evidence="1">Uncharacterized protein</fullName>
    </submittedName>
</protein>
<proteinExistence type="predicted"/>
<evidence type="ECO:0000313" key="1">
    <source>
        <dbReference type="EMBL" id="AOM83402.1"/>
    </source>
</evidence>
<gene>
    <name evidence="1" type="ORF">BBEV_2042</name>
</gene>
<dbReference type="STRING" id="632773.BBEV_2042"/>
<name>A0A1D7QWM2_9BACI</name>
<dbReference type="EMBL" id="CP012502">
    <property type="protein sequence ID" value="AOM83402.1"/>
    <property type="molecule type" value="Genomic_DNA"/>
</dbReference>